<keyword evidence="14" id="KW-0234">DNA repair</keyword>
<keyword evidence="3" id="KW-0949">S-adenosyl-L-methionine</keyword>
<evidence type="ECO:0000256" key="6">
    <source>
        <dbReference type="ARBA" id="ARBA00022741"/>
    </source>
</evidence>
<evidence type="ECO:0000256" key="15">
    <source>
        <dbReference type="ARBA" id="ARBA00033753"/>
    </source>
</evidence>
<dbReference type="Pfam" id="PF01980">
    <property type="entry name" value="TrmO_N"/>
    <property type="match status" value="1"/>
</dbReference>
<dbReference type="InterPro" id="IPR023370">
    <property type="entry name" value="TrmO-like_N"/>
</dbReference>
<dbReference type="InterPro" id="IPR036414">
    <property type="entry name" value="YaeB_N_sf"/>
</dbReference>
<evidence type="ECO:0000256" key="4">
    <source>
        <dbReference type="ARBA" id="ARBA00022723"/>
    </source>
</evidence>
<keyword evidence="2" id="KW-0963">Cytoplasm</keyword>
<evidence type="ECO:0000256" key="16">
    <source>
        <dbReference type="ARBA" id="ARBA00038000"/>
    </source>
</evidence>
<dbReference type="InterPro" id="IPR017871">
    <property type="entry name" value="ABC_transporter-like_CS"/>
</dbReference>
<evidence type="ECO:0000256" key="17">
    <source>
        <dbReference type="ARBA" id="ARBA00039316"/>
    </source>
</evidence>
<accession>A0A923E5A3</accession>
<dbReference type="InterPro" id="IPR003439">
    <property type="entry name" value="ABC_transporter-like_ATP-bd"/>
</dbReference>
<dbReference type="InterPro" id="IPR036413">
    <property type="entry name" value="YaeB-like_sf"/>
</dbReference>
<evidence type="ECO:0000256" key="5">
    <source>
        <dbReference type="ARBA" id="ARBA00022737"/>
    </source>
</evidence>
<dbReference type="GO" id="GO:0009380">
    <property type="term" value="C:excinuclease repair complex"/>
    <property type="evidence" value="ECO:0007669"/>
    <property type="project" value="InterPro"/>
</dbReference>
<keyword evidence="5" id="KW-0677">Repeat</keyword>
<comment type="similarity">
    <text evidence="16">Belongs to the ABC transporter superfamily. UvrA family.</text>
</comment>
<evidence type="ECO:0000256" key="13">
    <source>
        <dbReference type="ARBA" id="ARBA00023125"/>
    </source>
</evidence>
<keyword evidence="6" id="KW-0547">Nucleotide-binding</keyword>
<keyword evidence="12" id="KW-0267">Excision nuclease</keyword>
<comment type="caution">
    <text evidence="21">The sequence shown here is derived from an EMBL/GenBank/DDBJ whole genome shotgun (WGS) entry which is preliminary data.</text>
</comment>
<dbReference type="PROSITE" id="PS51668">
    <property type="entry name" value="TSAA_2"/>
    <property type="match status" value="1"/>
</dbReference>
<reference evidence="21 22" key="1">
    <citation type="submission" date="2020-04" db="EMBL/GenBank/DDBJ databases">
        <title>Genomic insights into acetone-butanol-ethanol (ABE) fermentation by sequencing solventogenic clostridia strains.</title>
        <authorList>
            <person name="Brown S."/>
        </authorList>
    </citation>
    <scope>NUCLEOTIDE SEQUENCE [LARGE SCALE GENOMIC DNA]</scope>
    <source>
        <strain evidence="21 22">DJ011</strain>
    </source>
</reference>
<dbReference type="PANTHER" id="PTHR43152">
    <property type="entry name" value="UVRABC SYSTEM PROTEIN A"/>
    <property type="match status" value="1"/>
</dbReference>
<evidence type="ECO:0000256" key="12">
    <source>
        <dbReference type="ARBA" id="ARBA00022881"/>
    </source>
</evidence>
<dbReference type="AlphaFoldDB" id="A0A923E5A3"/>
<dbReference type="GO" id="GO:0006289">
    <property type="term" value="P:nucleotide-excision repair"/>
    <property type="evidence" value="ECO:0007669"/>
    <property type="project" value="InterPro"/>
</dbReference>
<evidence type="ECO:0000256" key="8">
    <source>
        <dbReference type="ARBA" id="ARBA00022769"/>
    </source>
</evidence>
<keyword evidence="22" id="KW-1185">Reference proteome</keyword>
<dbReference type="InterPro" id="IPR013815">
    <property type="entry name" value="ATP_grasp_subdomain_1"/>
</dbReference>
<dbReference type="Pfam" id="PF17755">
    <property type="entry name" value="UvrA_DNA-bind"/>
    <property type="match status" value="1"/>
</dbReference>
<evidence type="ECO:0000256" key="9">
    <source>
        <dbReference type="ARBA" id="ARBA00022771"/>
    </source>
</evidence>
<evidence type="ECO:0000256" key="7">
    <source>
        <dbReference type="ARBA" id="ARBA00022763"/>
    </source>
</evidence>
<organism evidence="21 22">
    <name type="scientific">Clostridium tetanomorphum</name>
    <dbReference type="NCBI Taxonomy" id="1553"/>
    <lineage>
        <taxon>Bacteria</taxon>
        <taxon>Bacillati</taxon>
        <taxon>Bacillota</taxon>
        <taxon>Clostridia</taxon>
        <taxon>Eubacteriales</taxon>
        <taxon>Clostridiaceae</taxon>
        <taxon>Clostridium</taxon>
    </lineage>
</organism>
<comment type="similarity">
    <text evidence="15">Belongs to the tRNA methyltransferase O family.</text>
</comment>
<dbReference type="NCBIfam" id="TIGR00630">
    <property type="entry name" value="uvra"/>
    <property type="match status" value="1"/>
</dbReference>
<evidence type="ECO:0000256" key="2">
    <source>
        <dbReference type="ARBA" id="ARBA00022490"/>
    </source>
</evidence>
<dbReference type="GO" id="GO:0003677">
    <property type="term" value="F:DNA binding"/>
    <property type="evidence" value="ECO:0007669"/>
    <property type="project" value="UniProtKB-KW"/>
</dbReference>
<dbReference type="Gene3D" id="3.30.1490.20">
    <property type="entry name" value="ATP-grasp fold, A domain"/>
    <property type="match status" value="1"/>
</dbReference>
<keyword evidence="4" id="KW-0479">Metal-binding</keyword>
<dbReference type="EMBL" id="JAAZWO010000003">
    <property type="protein sequence ID" value="MBC2396722.1"/>
    <property type="molecule type" value="Genomic_DNA"/>
</dbReference>
<comment type="subcellular location">
    <subcellularLocation>
        <location evidence="1">Cytoplasm</location>
    </subcellularLocation>
</comment>
<evidence type="ECO:0000313" key="21">
    <source>
        <dbReference type="EMBL" id="MBC2396722.1"/>
    </source>
</evidence>
<gene>
    <name evidence="21" type="primary">uvrA</name>
    <name evidence="21" type="ORF">HGG79_02855</name>
</gene>
<dbReference type="Proteomes" id="UP000563151">
    <property type="component" value="Unassembled WGS sequence"/>
</dbReference>
<dbReference type="GO" id="GO:0004518">
    <property type="term" value="F:nuclease activity"/>
    <property type="evidence" value="ECO:0007669"/>
    <property type="project" value="UniProtKB-KW"/>
</dbReference>
<dbReference type="PROSITE" id="PS00211">
    <property type="entry name" value="ABC_TRANSPORTER_1"/>
    <property type="match status" value="2"/>
</dbReference>
<name>A0A923E5A3_CLOTT</name>
<dbReference type="GO" id="GO:0005524">
    <property type="term" value="F:ATP binding"/>
    <property type="evidence" value="ECO:0007669"/>
    <property type="project" value="UniProtKB-KW"/>
</dbReference>
<evidence type="ECO:0000259" key="19">
    <source>
        <dbReference type="PROSITE" id="PS50893"/>
    </source>
</evidence>
<dbReference type="PANTHER" id="PTHR43152:SF3">
    <property type="entry name" value="UVRABC SYSTEM PROTEIN A"/>
    <property type="match status" value="1"/>
</dbReference>
<sequence>MDNKNYYDFFPIGRVEIEDNKSKIVINKEYAKGLKFLSLFSHAIIIYSQKQKSNNPFSHNIIKIISIDEKAGIVSFNKSPYFLEGDFIYDIKPYFPCEDRVKDCSVPEIEQGKDRQIDKIKVKKEDERLLVPNGKVSSIGNIRKIKGEFFLQLYNNTEMYFERLSGYSHIRIFWWFNGFDKNKYRRITEGQPPYENAPRTGVFASRSPVRPNPIALTTARIINFDKKLGRIKVSNLDCFDNTPLIEIFPYIPAIDQIWDFKVPEWLSHWPQWLDDSIMDISGDEISLKPSSLETIKKYLKSDDKTINRENFFNYNKDKKVQHIKGIVVKGARQNNLKNIDVTIPYNKITVITGVSGSGKSSLAFDTIFAESQRRFMNSLSTADYSLWEQMEKPDVHMICGLPPSISISQKNISRNPRSTVGTLTDIYDFLRTLFASIGVRHCPNCGNAIIPLSAEEIVQILLKLTSNTDIEITPFHLNSPSYEYVLSERDSKEDDLLLYVKKSLEIGKGAIYVRINNKERILFQTTQMCYHCNHILFELTPSTFSFNNPESMCPVCNGLGVKMDIDPNLIVSRPHLSILDGASNFWKDLRKFRNKPNANWMKGEVLALAYEMKVDLEKPWNQLPKDFQRQVIWGSDGKEVTFTYENSNGRSGKITRPVEGAYNSLKRIFSENNGKSGERIVSEFISESACDCCHGERLSKEGRMVEILGTRFPQAASMTISELNKWVEELTNILSDSKLAIASSILKELHKRLQGYIKVGVSYVTLHRAVPTLSGGELQRLKLIKQLSSGITNMLYVLDEPSTGLHPKDHEKLINIIKELRDYGNTVIVVEHHIDTMLMADYIIDIGPKAGADGGRIVAEGTPLQIMKNHNSETGKYLSREKRVIIEKSMIFDKCNWIKLNGATCNNLKNVDISFPVGGITCVTGVSGSGKSSLVSKVLYSAIENRINGKKDISRYCNTLSGDEYINKIIHVNQSPIGRTSRSNPATYTGVMDEIRNIFAFTEESKRRGYKVSQFSFNSKEGQCEVCHGEGRVCTPVSFMPDIWTQCPVCNGKRYKKDILQVKYKDKNIYNVLQMNVAEALNFFTDTPKITQILNILCQVGLGYIKLGQSALSLSGGEAQRIKLAKELSKNSSGKTLYILDEPTTGLHFSDTQNLLILIEKIRNAGNSIVIIEHNLDVIKNSDWIIDLGPEGGDKGGYVIAQGTPEEVAKVKESYTGNLLKSVWN</sequence>
<feature type="domain" description="TsaA-like" evidence="20">
    <location>
        <begin position="136"/>
        <end position="259"/>
    </location>
</feature>
<dbReference type="GO" id="GO:0016887">
    <property type="term" value="F:ATP hydrolysis activity"/>
    <property type="evidence" value="ECO:0007669"/>
    <property type="project" value="InterPro"/>
</dbReference>
<keyword evidence="9" id="KW-0863">Zinc-finger</keyword>
<evidence type="ECO:0000313" key="22">
    <source>
        <dbReference type="Proteomes" id="UP000563151"/>
    </source>
</evidence>
<dbReference type="InterPro" id="IPR041552">
    <property type="entry name" value="UvrA_DNA-bd"/>
</dbReference>
<dbReference type="GO" id="GO:0008270">
    <property type="term" value="F:zinc ion binding"/>
    <property type="evidence" value="ECO:0007669"/>
    <property type="project" value="UniProtKB-KW"/>
</dbReference>
<dbReference type="Gene3D" id="1.10.8.280">
    <property type="entry name" value="ABC transporter ATPase domain-like"/>
    <property type="match status" value="1"/>
</dbReference>
<dbReference type="Gene3D" id="2.40.30.70">
    <property type="entry name" value="YaeB-like"/>
    <property type="match status" value="1"/>
</dbReference>
<dbReference type="InterPro" id="IPR023368">
    <property type="entry name" value="UPF0066_cons_site"/>
</dbReference>
<dbReference type="GO" id="GO:0005737">
    <property type="term" value="C:cytoplasm"/>
    <property type="evidence" value="ECO:0007669"/>
    <property type="project" value="UniProtKB-SubCell"/>
</dbReference>
<evidence type="ECO:0000256" key="14">
    <source>
        <dbReference type="ARBA" id="ARBA00023204"/>
    </source>
</evidence>
<evidence type="ECO:0000256" key="10">
    <source>
        <dbReference type="ARBA" id="ARBA00022833"/>
    </source>
</evidence>
<evidence type="ECO:0000256" key="18">
    <source>
        <dbReference type="ARBA" id="ARBA00042156"/>
    </source>
</evidence>
<evidence type="ECO:0000256" key="11">
    <source>
        <dbReference type="ARBA" id="ARBA00022840"/>
    </source>
</evidence>
<protein>
    <recommendedName>
        <fullName evidence="17">UvrABC system protein A</fullName>
    </recommendedName>
    <alternativeName>
        <fullName evidence="18">Excinuclease ABC subunit A</fullName>
    </alternativeName>
</protein>
<dbReference type="Gene3D" id="3.40.50.300">
    <property type="entry name" value="P-loop containing nucleotide triphosphate hydrolases"/>
    <property type="match status" value="2"/>
</dbReference>
<dbReference type="PROSITE" id="PS50893">
    <property type="entry name" value="ABC_TRANSPORTER_2"/>
    <property type="match status" value="1"/>
</dbReference>
<dbReference type="InterPro" id="IPR027417">
    <property type="entry name" value="P-loop_NTPase"/>
</dbReference>
<dbReference type="Gene3D" id="1.20.1580.10">
    <property type="entry name" value="ABC transporter ATPase like domain"/>
    <property type="match status" value="2"/>
</dbReference>
<proteinExistence type="inferred from homology"/>
<dbReference type="SUPFAM" id="SSF52540">
    <property type="entry name" value="P-loop containing nucleoside triphosphate hydrolases"/>
    <property type="match status" value="2"/>
</dbReference>
<evidence type="ECO:0000256" key="3">
    <source>
        <dbReference type="ARBA" id="ARBA00022691"/>
    </source>
</evidence>
<dbReference type="SUPFAM" id="SSF118196">
    <property type="entry name" value="YaeB-like"/>
    <property type="match status" value="2"/>
</dbReference>
<keyword evidence="11" id="KW-0067">ATP-binding</keyword>
<keyword evidence="13" id="KW-0238">DNA-binding</keyword>
<dbReference type="CDD" id="cd03271">
    <property type="entry name" value="ABC_UvrA_II"/>
    <property type="match status" value="1"/>
</dbReference>
<dbReference type="PROSITE" id="PS01318">
    <property type="entry name" value="TSAA_1"/>
    <property type="match status" value="1"/>
</dbReference>
<keyword evidence="10" id="KW-0862">Zinc</keyword>
<feature type="domain" description="ABC transporter" evidence="19">
    <location>
        <begin position="886"/>
        <end position="1221"/>
    </location>
</feature>
<evidence type="ECO:0000256" key="1">
    <source>
        <dbReference type="ARBA" id="ARBA00004496"/>
    </source>
</evidence>
<evidence type="ECO:0000259" key="20">
    <source>
        <dbReference type="PROSITE" id="PS51668"/>
    </source>
</evidence>
<keyword evidence="8" id="KW-0228">DNA excision</keyword>
<keyword evidence="7" id="KW-0227">DNA damage</keyword>
<dbReference type="RefSeq" id="WP_051593189.1">
    <property type="nucleotide sequence ID" value="NZ_JAAZWO010000003.1"/>
</dbReference>
<dbReference type="InterPro" id="IPR004602">
    <property type="entry name" value="UvrA"/>
</dbReference>